<dbReference type="InterPro" id="IPR021973">
    <property type="entry name" value="SprA-related"/>
</dbReference>
<evidence type="ECO:0008006" key="4">
    <source>
        <dbReference type="Google" id="ProtNLM"/>
    </source>
</evidence>
<accession>R8B580</accession>
<organism evidence="2 3">
    <name type="scientific">Marinobacter lipolyticus SM19</name>
    <dbReference type="NCBI Taxonomy" id="1318628"/>
    <lineage>
        <taxon>Bacteria</taxon>
        <taxon>Pseudomonadati</taxon>
        <taxon>Pseudomonadota</taxon>
        <taxon>Gammaproteobacteria</taxon>
        <taxon>Pseudomonadales</taxon>
        <taxon>Marinobacteraceae</taxon>
        <taxon>Marinobacter</taxon>
    </lineage>
</organism>
<comment type="caution">
    <text evidence="2">The sequence shown here is derived from an EMBL/GenBank/DDBJ whole genome shotgun (WGS) entry which is preliminary data.</text>
</comment>
<dbReference type="AlphaFoldDB" id="R8B580"/>
<dbReference type="EMBL" id="ASAD01000004">
    <property type="protein sequence ID" value="EON93778.1"/>
    <property type="molecule type" value="Genomic_DNA"/>
</dbReference>
<dbReference type="PATRIC" id="fig|1318628.3.peg.337"/>
<proteinExistence type="predicted"/>
<gene>
    <name evidence="2" type="ORF">MARLIPOL_01700</name>
</gene>
<dbReference type="STRING" id="1318628.MARLIPOL_01700"/>
<keyword evidence="3" id="KW-1185">Reference proteome</keyword>
<sequence>MISGAIPSINSVYSSSAVTAGKPVVAGAREPGPVAPSSEQDQSSSVRKSAGDPRNVQALDEAQLRELTELKARDREVRAHEAAHKAVGGQHAGAISYDYQRGPDGARYAVGGEVSIDISPVQGDPEATIEKMRVVRAAAMAPAEPSSQDRAVAAEATQIMLQAQTDLYRQASDTYQSVSKMNDSDTKSERSSFQSVMA</sequence>
<evidence type="ECO:0000313" key="2">
    <source>
        <dbReference type="EMBL" id="EON93778.1"/>
    </source>
</evidence>
<dbReference type="Proteomes" id="UP000016540">
    <property type="component" value="Unassembled WGS sequence"/>
</dbReference>
<dbReference type="Pfam" id="PF12118">
    <property type="entry name" value="SprA-related"/>
    <property type="match status" value="1"/>
</dbReference>
<dbReference type="RefSeq" id="WP_012136331.1">
    <property type="nucleotide sequence ID" value="NZ_KE007306.1"/>
</dbReference>
<evidence type="ECO:0000313" key="3">
    <source>
        <dbReference type="Proteomes" id="UP000016540"/>
    </source>
</evidence>
<dbReference type="OrthoDB" id="9812722at2"/>
<name>R8B580_9GAMM</name>
<dbReference type="eggNOG" id="COG3064">
    <property type="taxonomic scope" value="Bacteria"/>
</dbReference>
<dbReference type="HOGENOM" id="CLU_089955_0_0_6"/>
<feature type="region of interest" description="Disordered" evidence="1">
    <location>
        <begin position="24"/>
        <end position="61"/>
    </location>
</feature>
<evidence type="ECO:0000256" key="1">
    <source>
        <dbReference type="SAM" id="MobiDB-lite"/>
    </source>
</evidence>
<protein>
    <recommendedName>
        <fullName evidence="4">SrpA-related protein</fullName>
    </recommendedName>
</protein>
<reference evidence="2 3" key="1">
    <citation type="journal article" date="2013" name="Genome Announc.">
        <title>Draft Genome Sequence of the Moderately Halophilic Bacterium Marinobacter lipolyticus Strain SM19.</title>
        <authorList>
            <person name="Papke R.T."/>
            <person name="de la Haba R.R."/>
            <person name="Infante-Dominguez C."/>
            <person name="Perez D."/>
            <person name="Sanchez-Porro C."/>
            <person name="Lapierre P."/>
            <person name="Ventosa A."/>
        </authorList>
    </citation>
    <scope>NUCLEOTIDE SEQUENCE [LARGE SCALE GENOMIC DNA]</scope>
    <source>
        <strain evidence="2 3">SM19</strain>
    </source>
</reference>
<feature type="region of interest" description="Disordered" evidence="1">
    <location>
        <begin position="175"/>
        <end position="198"/>
    </location>
</feature>
<feature type="compositionally biased region" description="Polar residues" evidence="1">
    <location>
        <begin position="37"/>
        <end position="47"/>
    </location>
</feature>